<sequence length="164" mass="18031">MFTWKCNAIVQSQLFPIRNYMMSRLACASLALFALSGCAIHQNVKPVARLDSKTVCISQNGNVRATFLDAYERALSNRGYEVKRLESGASLIACPVTSTYTANWRWDMAMYMAYAEIIVYKDGKQAGKATYDATRGGGNMGKFIGAEKKITELVDQLFPGTAGS</sequence>
<accession>A0ABX0MDS6</accession>
<keyword evidence="2" id="KW-1185">Reference proteome</keyword>
<reference evidence="1 2" key="1">
    <citation type="submission" date="2019-09" db="EMBL/GenBank/DDBJ databases">
        <title>Taxonomy of Antarctic Massilia spp.: description of Massilia rubra sp. nov., Massilia aquatica sp. nov., Massilia mucilaginosa sp. nov., Massilia frigida sp. nov. isolated from streams, lakes and regoliths.</title>
        <authorList>
            <person name="Holochova P."/>
            <person name="Sedlacek I."/>
            <person name="Kralova S."/>
            <person name="Maslanova I."/>
            <person name="Busse H.-J."/>
            <person name="Stankova E."/>
            <person name="Vrbovska V."/>
            <person name="Kovarovic V."/>
            <person name="Bartak M."/>
            <person name="Svec P."/>
            <person name="Pantucek R."/>
        </authorList>
    </citation>
    <scope>NUCLEOTIDE SEQUENCE [LARGE SCALE GENOMIC DNA]</scope>
    <source>
        <strain evidence="1 2">CCM 8693</strain>
    </source>
</reference>
<dbReference type="EMBL" id="VVIW01000015">
    <property type="protein sequence ID" value="NHZ42862.1"/>
    <property type="molecule type" value="Genomic_DNA"/>
</dbReference>
<gene>
    <name evidence="1" type="ORF">F1609_22195</name>
</gene>
<proteinExistence type="predicted"/>
<dbReference type="NCBIfam" id="NF040519">
    <property type="entry name" value="Sbal_3080_fam"/>
    <property type="match status" value="1"/>
</dbReference>
<organism evidence="1 2">
    <name type="scientific">Massilia aquatica</name>
    <dbReference type="NCBI Taxonomy" id="2609000"/>
    <lineage>
        <taxon>Bacteria</taxon>
        <taxon>Pseudomonadati</taxon>
        <taxon>Pseudomonadota</taxon>
        <taxon>Betaproteobacteria</taxon>
        <taxon>Burkholderiales</taxon>
        <taxon>Oxalobacteraceae</taxon>
        <taxon>Telluria group</taxon>
        <taxon>Massilia</taxon>
    </lineage>
</organism>
<protein>
    <recommendedName>
        <fullName evidence="3">Lipoprotein</fullName>
    </recommendedName>
</protein>
<evidence type="ECO:0000313" key="2">
    <source>
        <dbReference type="Proteomes" id="UP000819052"/>
    </source>
</evidence>
<comment type="caution">
    <text evidence="1">The sequence shown here is derived from an EMBL/GenBank/DDBJ whole genome shotgun (WGS) entry which is preliminary data.</text>
</comment>
<evidence type="ECO:0008006" key="3">
    <source>
        <dbReference type="Google" id="ProtNLM"/>
    </source>
</evidence>
<dbReference type="Proteomes" id="UP000819052">
    <property type="component" value="Unassembled WGS sequence"/>
</dbReference>
<evidence type="ECO:0000313" key="1">
    <source>
        <dbReference type="EMBL" id="NHZ42862.1"/>
    </source>
</evidence>
<name>A0ABX0MDS6_9BURK</name>